<dbReference type="Pfam" id="PF25232">
    <property type="entry name" value="DUF7848"/>
    <property type="match status" value="1"/>
</dbReference>
<dbReference type="RefSeq" id="WP_043913074.1">
    <property type="nucleotide sequence ID" value="NZ_JXZB01000004.1"/>
</dbReference>
<organism evidence="2 3">
    <name type="scientific">Kitasatospora griseola</name>
    <name type="common">Streptomyces griseolosporeus</name>
    <dbReference type="NCBI Taxonomy" id="2064"/>
    <lineage>
        <taxon>Bacteria</taxon>
        <taxon>Bacillati</taxon>
        <taxon>Actinomycetota</taxon>
        <taxon>Actinomycetes</taxon>
        <taxon>Kitasatosporales</taxon>
        <taxon>Streptomycetaceae</taxon>
        <taxon>Kitasatospora</taxon>
    </lineage>
</organism>
<accession>A0A0D0PGM4</accession>
<dbReference type="InterPro" id="IPR057170">
    <property type="entry name" value="DUF7848"/>
</dbReference>
<evidence type="ECO:0000313" key="2">
    <source>
        <dbReference type="EMBL" id="KIQ61554.1"/>
    </source>
</evidence>
<feature type="domain" description="DUF7848" evidence="1">
    <location>
        <begin position="1"/>
        <end position="79"/>
    </location>
</feature>
<comment type="caution">
    <text evidence="2">The sequence shown here is derived from an EMBL/GenBank/DDBJ whole genome shotgun (WGS) entry which is preliminary data.</text>
</comment>
<name>A0A0D0PGM4_KITGR</name>
<evidence type="ECO:0000259" key="1">
    <source>
        <dbReference type="Pfam" id="PF25232"/>
    </source>
</evidence>
<dbReference type="Proteomes" id="UP000032066">
    <property type="component" value="Unassembled WGS sequence"/>
</dbReference>
<gene>
    <name evidence="2" type="ORF">TR51_19585</name>
</gene>
<evidence type="ECO:0000313" key="3">
    <source>
        <dbReference type="Proteomes" id="UP000032066"/>
    </source>
</evidence>
<proteinExistence type="predicted"/>
<dbReference type="STRING" id="2064.TR51_19585"/>
<dbReference type="AlphaFoldDB" id="A0A0D0PGM4"/>
<reference evidence="2 3" key="1">
    <citation type="submission" date="2015-02" db="EMBL/GenBank/DDBJ databases">
        <title>Draft genome sequence of Kitasatospora griseola MF730-N6, a bafilomycin, terpentecin and satosporin producer.</title>
        <authorList>
            <person name="Arens J.C."/>
            <person name="Haltli B."/>
            <person name="Kerr R.G."/>
        </authorList>
    </citation>
    <scope>NUCLEOTIDE SEQUENCE [LARGE SCALE GENOMIC DNA]</scope>
    <source>
        <strain evidence="2 3">MF730-N6</strain>
    </source>
</reference>
<protein>
    <recommendedName>
        <fullName evidence="1">DUF7848 domain-containing protein</fullName>
    </recommendedName>
</protein>
<sequence>MTRAVYRFRNCTMSRDETAAPTYEATCVAGEDTDCGAVSGEHLDPTPVEKWIAEHTRDTTHTRYRRTFSDYTDVQPDQWL</sequence>
<dbReference type="EMBL" id="JXZB01000004">
    <property type="protein sequence ID" value="KIQ61554.1"/>
    <property type="molecule type" value="Genomic_DNA"/>
</dbReference>
<keyword evidence="3" id="KW-1185">Reference proteome</keyword>
<dbReference type="PATRIC" id="fig|2064.6.peg.4214"/>
<dbReference type="OrthoDB" id="4254348at2"/>